<dbReference type="InParanoid" id="L0HGX4"/>
<gene>
    <name evidence="1" type="ordered locus">Metfor_2245</name>
</gene>
<evidence type="ECO:0000313" key="1">
    <source>
        <dbReference type="EMBL" id="AGB03250.1"/>
    </source>
</evidence>
<dbReference type="AlphaFoldDB" id="L0HGX4"/>
<organism evidence="1 2">
    <name type="scientific">Methanoregula formicica (strain DSM 22288 / NBRC 105244 / SMSP)</name>
    <dbReference type="NCBI Taxonomy" id="593750"/>
    <lineage>
        <taxon>Archaea</taxon>
        <taxon>Methanobacteriati</taxon>
        <taxon>Methanobacteriota</taxon>
        <taxon>Stenosarchaea group</taxon>
        <taxon>Methanomicrobia</taxon>
        <taxon>Methanomicrobiales</taxon>
        <taxon>Methanoregulaceae</taxon>
        <taxon>Methanoregula</taxon>
    </lineage>
</organism>
<protein>
    <submittedName>
        <fullName evidence="1">Uncharacterized protein</fullName>
    </submittedName>
</protein>
<keyword evidence="2" id="KW-1185">Reference proteome</keyword>
<evidence type="ECO:0000313" key="2">
    <source>
        <dbReference type="Proteomes" id="UP000010824"/>
    </source>
</evidence>
<dbReference type="STRING" id="593750.Metfor_2245"/>
<reference evidence="2" key="1">
    <citation type="submission" date="2011-12" db="EMBL/GenBank/DDBJ databases">
        <title>Complete sequence of Methanoregula formicicum SMSP.</title>
        <authorList>
            <person name="Lucas S."/>
            <person name="Han J."/>
            <person name="Lapidus A."/>
            <person name="Cheng J.-F."/>
            <person name="Goodwin L."/>
            <person name="Pitluck S."/>
            <person name="Peters L."/>
            <person name="Ovchinnikova G."/>
            <person name="Teshima H."/>
            <person name="Detter J.C."/>
            <person name="Han C."/>
            <person name="Tapia R."/>
            <person name="Land M."/>
            <person name="Hauser L."/>
            <person name="Kyrpides N."/>
            <person name="Ivanova N."/>
            <person name="Pagani I."/>
            <person name="Imachi H."/>
            <person name="Tamaki H."/>
            <person name="Sekiguchi Y."/>
            <person name="Kamagata Y."/>
            <person name="Cadillo-Quiroz H."/>
            <person name="Zinder S."/>
            <person name="Liu W.-T."/>
            <person name="Woyke T."/>
        </authorList>
    </citation>
    <scope>NUCLEOTIDE SEQUENCE [LARGE SCALE GENOMIC DNA]</scope>
    <source>
        <strain evidence="2">DSM 22288 / NBRC 105244 / SMSP</strain>
    </source>
</reference>
<dbReference type="HOGENOM" id="CLU_2712813_0_0_2"/>
<dbReference type="Proteomes" id="UP000010824">
    <property type="component" value="Chromosome"/>
</dbReference>
<name>L0HGX4_METFS</name>
<accession>L0HGX4</accession>
<dbReference type="KEGG" id="mfo:Metfor_2245"/>
<proteinExistence type="predicted"/>
<dbReference type="EMBL" id="CP003167">
    <property type="protein sequence ID" value="AGB03250.1"/>
    <property type="molecule type" value="Genomic_DNA"/>
</dbReference>
<sequence length="72" mass="8547">MQREMLTVMSSAETVAELRAAQEVVRMIYRNYVDQQYYRVLLDRAWEEVAFAFRQEKPEDCREKLPVGLCVS</sequence>
<reference evidence="1 2" key="2">
    <citation type="journal article" date="2014" name="Genome Announc.">
        <title>Complete Genome Sequence of Methanoregula formicica SMSPT, a Mesophilic Hydrogenotrophic Methanogen Isolated from a Methanogenic Upflow Anaerobic Sludge Blanket Reactor.</title>
        <authorList>
            <person name="Yamamoto K."/>
            <person name="Tamaki H."/>
            <person name="Cadillo-Quiroz H."/>
            <person name="Imachi H."/>
            <person name="Kyrpides N."/>
            <person name="Woyke T."/>
            <person name="Goodwin L."/>
            <person name="Zinder S.H."/>
            <person name="Kamagata Y."/>
            <person name="Liu W.T."/>
        </authorList>
    </citation>
    <scope>NUCLEOTIDE SEQUENCE [LARGE SCALE GENOMIC DNA]</scope>
    <source>
        <strain evidence="2">DSM 22288 / NBRC 105244 / SMSP</strain>
    </source>
</reference>